<feature type="transmembrane region" description="Helical" evidence="18">
    <location>
        <begin position="776"/>
        <end position="796"/>
    </location>
</feature>
<keyword evidence="7 19" id="KW-0732">Signal</keyword>
<dbReference type="PANTHER" id="PTHR11878">
    <property type="entry name" value="SODIUM/CALCIUM EXCHANGER"/>
    <property type="match status" value="1"/>
</dbReference>
<proteinExistence type="inferred from homology"/>
<dbReference type="Gene3D" id="2.60.40.2030">
    <property type="match status" value="2"/>
</dbReference>
<feature type="domain" description="Calx-beta" evidence="20">
    <location>
        <begin position="459"/>
        <end position="558"/>
    </location>
</feature>
<evidence type="ECO:0000256" key="7">
    <source>
        <dbReference type="ARBA" id="ARBA00022729"/>
    </source>
</evidence>
<evidence type="ECO:0000256" key="16">
    <source>
        <dbReference type="ARBA" id="ARBA00023201"/>
    </source>
</evidence>
<dbReference type="GO" id="GO:0005886">
    <property type="term" value="C:plasma membrane"/>
    <property type="evidence" value="ECO:0007669"/>
    <property type="project" value="UniProtKB-SubCell"/>
</dbReference>
<evidence type="ECO:0000256" key="5">
    <source>
        <dbReference type="ARBA" id="ARBA00022692"/>
    </source>
</evidence>
<dbReference type="GO" id="GO:0005432">
    <property type="term" value="F:calcium:sodium antiporter activity"/>
    <property type="evidence" value="ECO:0007669"/>
    <property type="project" value="InterPro"/>
</dbReference>
<keyword evidence="15" id="KW-0325">Glycoprotein</keyword>
<dbReference type="GO" id="GO:0005516">
    <property type="term" value="F:calmodulin binding"/>
    <property type="evidence" value="ECO:0007669"/>
    <property type="project" value="UniProtKB-KW"/>
</dbReference>
<evidence type="ECO:0000256" key="2">
    <source>
        <dbReference type="ARBA" id="ARBA00007489"/>
    </source>
</evidence>
<dbReference type="InParanoid" id="F2U583"/>
<evidence type="ECO:0000256" key="18">
    <source>
        <dbReference type="SAM" id="Phobius"/>
    </source>
</evidence>
<feature type="domain" description="Calx-beta" evidence="20">
    <location>
        <begin position="347"/>
        <end position="443"/>
    </location>
</feature>
<dbReference type="RefSeq" id="XP_004996034.1">
    <property type="nucleotide sequence ID" value="XM_004995977.1"/>
</dbReference>
<protein>
    <submittedName>
        <fullName evidence="21">Na+/Ca2+ exchanger NCX3 isoform</fullName>
    </submittedName>
</protein>
<feature type="transmembrane region" description="Helical" evidence="18">
    <location>
        <begin position="67"/>
        <end position="89"/>
    </location>
</feature>
<evidence type="ECO:0000256" key="10">
    <source>
        <dbReference type="ARBA" id="ARBA00022860"/>
    </source>
</evidence>
<keyword evidence="8" id="KW-0677">Repeat</keyword>
<evidence type="ECO:0000256" key="17">
    <source>
        <dbReference type="ARBA" id="ARBA00033667"/>
    </source>
</evidence>
<dbReference type="FunCoup" id="F2U583">
    <property type="interactions" value="249"/>
</dbReference>
<dbReference type="Pfam" id="PF01699">
    <property type="entry name" value="Na_Ca_ex"/>
    <property type="match status" value="2"/>
</dbReference>
<dbReference type="GO" id="GO:0007154">
    <property type="term" value="P:cell communication"/>
    <property type="evidence" value="ECO:0007669"/>
    <property type="project" value="InterPro"/>
</dbReference>
<dbReference type="GO" id="GO:0098703">
    <property type="term" value="P:calcium ion import across plasma membrane"/>
    <property type="evidence" value="ECO:0007669"/>
    <property type="project" value="TreeGrafter"/>
</dbReference>
<dbReference type="InterPro" id="IPR032452">
    <property type="entry name" value="Na_Ca_Ex_C-exten"/>
</dbReference>
<organism evidence="22">
    <name type="scientific">Salpingoeca rosetta (strain ATCC 50818 / BSB-021)</name>
    <dbReference type="NCBI Taxonomy" id="946362"/>
    <lineage>
        <taxon>Eukaryota</taxon>
        <taxon>Choanoflagellata</taxon>
        <taxon>Craspedida</taxon>
        <taxon>Salpingoecidae</taxon>
        <taxon>Salpingoeca</taxon>
    </lineage>
</organism>
<keyword evidence="4" id="KW-1003">Cell membrane</keyword>
<feature type="transmembrane region" description="Helical" evidence="18">
    <location>
        <begin position="808"/>
        <end position="827"/>
    </location>
</feature>
<evidence type="ECO:0000256" key="15">
    <source>
        <dbReference type="ARBA" id="ARBA00023180"/>
    </source>
</evidence>
<gene>
    <name evidence="21" type="ORF">PTSG_03449</name>
</gene>
<dbReference type="GO" id="GO:0046872">
    <property type="term" value="F:metal ion binding"/>
    <property type="evidence" value="ECO:0007669"/>
    <property type="project" value="UniProtKB-KW"/>
</dbReference>
<sequence length="838" mass="91462">MVRGLSLALVATTVIVSLSLVAGVHGEPCGDRIVNNTEKPICKGGSGTFLPAFNAYGEDNWSDGLKIFLYLAGLLWTFSGIGIITDVFMEAIEVITSKEKEVKLKDGRVVHVQVWNPTIANLSLMALGSSAPEIILSVIEVVAGNFFAGALGPSTIVGSAAFNLLVIFAVCSLAVPQGEVRRLEQYGVFIVTAIFSVFAYVWLIIILVVSSPNVVEVWEGVLTLLFFPMLLGLSFMADRGYFDFGKRHPASVDNVLRIDNDVEHGHQFHDPYEADTIIKRIARSNSMTMEDKVNLALAKKLKGERVSRAQFRIDATRKLVGSGGILPDYNKAKLQEALLRDDFFEAHKTKLAKKNFVGLESLQYSIGEGDGHVNVKILRTGDLSLPLTIEYYTEGDTATMGVDFEETKGVAEFSAGEEEKVIPIKIIDDDEEEDDEHFYFYIKNPSPEQYLIVPGRNRARITIIDDDHPGVVSLELSKFSCLENVGTIFLSVLRQNGSKGELKVNYATQDGTAHAPHDYEETKGTLVFEDGETEKVIAINIVDDEEYELDEHFFLTLEESEDVTFGEVTKCKITILNDDEVTTLADKVTALLNLNLDKFRIGGTDWKSQFVDALAWPEEGSGTFAIVMHLINIPWKIIAACLPPTLFLNGWVTFGSALIMIGIVTATIGDLASLMGCAMGLEDAVTAITFVALGTSLPDTFASMSATIASDTADAAITNVTGSNSVNVFLGLGLSWIIAAIYWPVVGKTDEWIATVPPCINAKYSNAVFWVPSGDLAFSVIIFSLCCIICLGTLVVRRYTVGAELGGAYAKPTAALFLTLWLMYILLSSLSTYEHISL</sequence>
<reference evidence="21" key="1">
    <citation type="submission" date="2009-08" db="EMBL/GenBank/DDBJ databases">
        <title>Annotation of Salpingoeca rosetta.</title>
        <authorList>
            <consortium name="The Broad Institute Genome Sequencing Platform"/>
            <person name="Russ C."/>
            <person name="Cuomo C."/>
            <person name="Burger G."/>
            <person name="Gray M.W."/>
            <person name="Holland P.W.H."/>
            <person name="King N."/>
            <person name="Lang F.B.F."/>
            <person name="Roger A.J."/>
            <person name="Ruiz-Trillo I."/>
            <person name="Young S.K."/>
            <person name="Zeng Q."/>
            <person name="Gargeya S."/>
            <person name="Alvarado L."/>
            <person name="Berlin A."/>
            <person name="Chapman S.B."/>
            <person name="Chen Z."/>
            <person name="Freedman E."/>
            <person name="Gellesch M."/>
            <person name="Goldberg J."/>
            <person name="Griggs A."/>
            <person name="Gujja S."/>
            <person name="Heilman E."/>
            <person name="Heiman D."/>
            <person name="Howarth C."/>
            <person name="Mehta T."/>
            <person name="Neiman D."/>
            <person name="Pearson M."/>
            <person name="Roberts A."/>
            <person name="Saif S."/>
            <person name="Shea T."/>
            <person name="Shenoy N."/>
            <person name="Sisk P."/>
            <person name="Stolte C."/>
            <person name="Sykes S."/>
            <person name="White J."/>
            <person name="Yandava C."/>
            <person name="Haas B."/>
            <person name="Nusbaum C."/>
            <person name="Birren B."/>
        </authorList>
    </citation>
    <scope>NUCLEOTIDE SEQUENCE [LARGE SCALE GENOMIC DNA]</scope>
    <source>
        <strain evidence="21">ATCC 50818</strain>
    </source>
</reference>
<evidence type="ECO:0000256" key="9">
    <source>
        <dbReference type="ARBA" id="ARBA00022837"/>
    </source>
</evidence>
<feature type="signal peptide" evidence="19">
    <location>
        <begin position="1"/>
        <end position="26"/>
    </location>
</feature>
<dbReference type="OMA" id="PEDKHQK"/>
<dbReference type="GeneID" id="16076620"/>
<comment type="similarity">
    <text evidence="2">Belongs to the Ca(2+):cation antiporter (CaCA) (TC 2.A.19) family. SLC8 subfamily.</text>
</comment>
<evidence type="ECO:0000256" key="14">
    <source>
        <dbReference type="ARBA" id="ARBA00023136"/>
    </source>
</evidence>
<dbReference type="SMART" id="SM00237">
    <property type="entry name" value="Calx_beta"/>
    <property type="match status" value="2"/>
</dbReference>
<keyword evidence="10" id="KW-0112">Calmodulin-binding</keyword>
<dbReference type="SUPFAM" id="SSF141072">
    <property type="entry name" value="CalX-like"/>
    <property type="match status" value="2"/>
</dbReference>
<keyword evidence="11 18" id="KW-1133">Transmembrane helix</keyword>
<dbReference type="AlphaFoldDB" id="F2U583"/>
<name>F2U583_SALR5</name>
<evidence type="ECO:0000256" key="8">
    <source>
        <dbReference type="ARBA" id="ARBA00022737"/>
    </source>
</evidence>
<evidence type="ECO:0000256" key="3">
    <source>
        <dbReference type="ARBA" id="ARBA00022448"/>
    </source>
</evidence>
<evidence type="ECO:0000256" key="1">
    <source>
        <dbReference type="ARBA" id="ARBA00004651"/>
    </source>
</evidence>
<evidence type="ECO:0000313" key="22">
    <source>
        <dbReference type="Proteomes" id="UP000007799"/>
    </source>
</evidence>
<dbReference type="OrthoDB" id="418484at2759"/>
<keyword evidence="22" id="KW-1185">Reference proteome</keyword>
<keyword evidence="13" id="KW-0406">Ion transport</keyword>
<dbReference type="InterPro" id="IPR044880">
    <property type="entry name" value="NCX_ion-bd_dom_sf"/>
</dbReference>
<dbReference type="InterPro" id="IPR004837">
    <property type="entry name" value="NaCa_Exmemb"/>
</dbReference>
<keyword evidence="5 18" id="KW-0812">Transmembrane</keyword>
<keyword evidence="3" id="KW-0813">Transport</keyword>
<evidence type="ECO:0000256" key="6">
    <source>
        <dbReference type="ARBA" id="ARBA00022723"/>
    </source>
</evidence>
<evidence type="ECO:0000256" key="19">
    <source>
        <dbReference type="SAM" id="SignalP"/>
    </source>
</evidence>
<dbReference type="Pfam" id="PF16494">
    <property type="entry name" value="Na_Ca_ex_C"/>
    <property type="match status" value="1"/>
</dbReference>
<accession>F2U583</accession>
<dbReference type="KEGG" id="sre:PTSG_03449"/>
<dbReference type="eggNOG" id="KOG1306">
    <property type="taxonomic scope" value="Eukaryota"/>
</dbReference>
<keyword evidence="6" id="KW-0479">Metal-binding</keyword>
<dbReference type="InterPro" id="IPR038081">
    <property type="entry name" value="CalX-like_sf"/>
</dbReference>
<dbReference type="InterPro" id="IPR004836">
    <property type="entry name" value="Na_Ca_Ex"/>
</dbReference>
<dbReference type="EMBL" id="GL832961">
    <property type="protein sequence ID" value="EGD82799.1"/>
    <property type="molecule type" value="Genomic_DNA"/>
</dbReference>
<feature type="transmembrane region" description="Helical" evidence="18">
    <location>
        <begin position="217"/>
        <end position="237"/>
    </location>
</feature>
<dbReference type="InterPro" id="IPR051171">
    <property type="entry name" value="CaCA"/>
</dbReference>
<comment type="subcellular location">
    <subcellularLocation>
        <location evidence="1">Cell membrane</location>
        <topology evidence="1">Multi-pass membrane protein</topology>
    </subcellularLocation>
</comment>
<feature type="chain" id="PRO_5003290298" evidence="19">
    <location>
        <begin position="27"/>
        <end position="838"/>
    </location>
</feature>
<dbReference type="Gene3D" id="1.20.1420.30">
    <property type="entry name" value="NCX, central ion-binding region"/>
    <property type="match status" value="2"/>
</dbReference>
<keyword evidence="9" id="KW-0106">Calcium</keyword>
<feature type="transmembrane region" description="Helical" evidence="18">
    <location>
        <begin position="726"/>
        <end position="745"/>
    </location>
</feature>
<dbReference type="PRINTS" id="PR01259">
    <property type="entry name" value="NACAEXCHNGR"/>
</dbReference>
<feature type="transmembrane region" description="Helical" evidence="18">
    <location>
        <begin position="157"/>
        <end position="175"/>
    </location>
</feature>
<keyword evidence="16" id="KW-0739">Sodium transport</keyword>
<dbReference type="Proteomes" id="UP000007799">
    <property type="component" value="Unassembled WGS sequence"/>
</dbReference>
<evidence type="ECO:0000256" key="11">
    <source>
        <dbReference type="ARBA" id="ARBA00022989"/>
    </source>
</evidence>
<dbReference type="Pfam" id="PF03160">
    <property type="entry name" value="Calx-beta"/>
    <property type="match status" value="1"/>
</dbReference>
<evidence type="ECO:0000313" key="21">
    <source>
        <dbReference type="EMBL" id="EGD82799.1"/>
    </source>
</evidence>
<feature type="transmembrane region" description="Helical" evidence="18">
    <location>
        <begin position="187"/>
        <end position="211"/>
    </location>
</feature>
<evidence type="ECO:0000256" key="12">
    <source>
        <dbReference type="ARBA" id="ARBA00023053"/>
    </source>
</evidence>
<dbReference type="InterPro" id="IPR003644">
    <property type="entry name" value="Calx_beta"/>
</dbReference>
<comment type="catalytic activity">
    <reaction evidence="17">
        <text>Ca(2+)(in) + 3 Na(+)(out) = Ca(2+)(out) + 3 Na(+)(in)</text>
        <dbReference type="Rhea" id="RHEA:69955"/>
        <dbReference type="ChEBI" id="CHEBI:29101"/>
        <dbReference type="ChEBI" id="CHEBI:29108"/>
    </reaction>
</comment>
<dbReference type="PANTHER" id="PTHR11878:SF65">
    <property type="entry name" value="NA_CA-EXCHANGE PROTEIN, ISOFORM G"/>
    <property type="match status" value="1"/>
</dbReference>
<evidence type="ECO:0000256" key="4">
    <source>
        <dbReference type="ARBA" id="ARBA00022475"/>
    </source>
</evidence>
<evidence type="ECO:0000256" key="13">
    <source>
        <dbReference type="ARBA" id="ARBA00023065"/>
    </source>
</evidence>
<keyword evidence="12" id="KW-0915">Sodium</keyword>
<evidence type="ECO:0000259" key="20">
    <source>
        <dbReference type="SMART" id="SM00237"/>
    </source>
</evidence>
<keyword evidence="14 18" id="KW-0472">Membrane</keyword>